<organism evidence="2 3">
    <name type="scientific">Pelusios castaneus</name>
    <name type="common">West African mud turtle</name>
    <dbReference type="NCBI Taxonomy" id="367368"/>
    <lineage>
        <taxon>Eukaryota</taxon>
        <taxon>Metazoa</taxon>
        <taxon>Chordata</taxon>
        <taxon>Craniata</taxon>
        <taxon>Vertebrata</taxon>
        <taxon>Euteleostomi</taxon>
        <taxon>Archelosauria</taxon>
        <taxon>Testudinata</taxon>
        <taxon>Testudines</taxon>
        <taxon>Pleurodira</taxon>
        <taxon>Pelomedusidae</taxon>
        <taxon>Pelusios</taxon>
    </lineage>
</organism>
<protein>
    <recommendedName>
        <fullName evidence="1">HAT C-terminal dimerisation domain-containing protein</fullName>
    </recommendedName>
</protein>
<proteinExistence type="predicted"/>
<keyword evidence="3" id="KW-1185">Reference proteome</keyword>
<evidence type="ECO:0000259" key="1">
    <source>
        <dbReference type="Pfam" id="PF05699"/>
    </source>
</evidence>
<reference evidence="2" key="1">
    <citation type="submission" date="2025-08" db="UniProtKB">
        <authorList>
            <consortium name="Ensembl"/>
        </authorList>
    </citation>
    <scope>IDENTIFICATION</scope>
</reference>
<dbReference type="InterPro" id="IPR012337">
    <property type="entry name" value="RNaseH-like_sf"/>
</dbReference>
<name>A0A8C8RBV3_9SAUR</name>
<dbReference type="InterPro" id="IPR052958">
    <property type="entry name" value="IFN-induced_PKR_regulator"/>
</dbReference>
<dbReference type="GO" id="GO:0046983">
    <property type="term" value="F:protein dimerization activity"/>
    <property type="evidence" value="ECO:0007669"/>
    <property type="project" value="InterPro"/>
</dbReference>
<dbReference type="Proteomes" id="UP000694393">
    <property type="component" value="Unplaced"/>
</dbReference>
<dbReference type="Pfam" id="PF05699">
    <property type="entry name" value="Dimer_Tnp_hAT"/>
    <property type="match status" value="1"/>
</dbReference>
<dbReference type="AlphaFoldDB" id="A0A8C8RBV3"/>
<evidence type="ECO:0000313" key="2">
    <source>
        <dbReference type="Ensembl" id="ENSPCEP00000003125.1"/>
    </source>
</evidence>
<dbReference type="SUPFAM" id="SSF53098">
    <property type="entry name" value="Ribonuclease H-like"/>
    <property type="match status" value="1"/>
</dbReference>
<dbReference type="PANTHER" id="PTHR46289">
    <property type="entry name" value="52 KDA REPRESSOR OF THE INHIBITOR OF THE PROTEIN KINASE-LIKE PROTEIN-RELATED"/>
    <property type="match status" value="1"/>
</dbReference>
<reference evidence="2" key="2">
    <citation type="submission" date="2025-09" db="UniProtKB">
        <authorList>
            <consortium name="Ensembl"/>
        </authorList>
    </citation>
    <scope>IDENTIFICATION</scope>
</reference>
<dbReference type="PANTHER" id="PTHR46289:SF17">
    <property type="entry name" value="HAT C-TERMINAL DIMERISATION DOMAIN-CONTAINING PROTEIN"/>
    <property type="match status" value="1"/>
</dbReference>
<dbReference type="Ensembl" id="ENSPCET00000003232.1">
    <property type="protein sequence ID" value="ENSPCEP00000003125.1"/>
    <property type="gene ID" value="ENSPCEG00000002518.1"/>
</dbReference>
<dbReference type="InterPro" id="IPR008906">
    <property type="entry name" value="HATC_C_dom"/>
</dbReference>
<sequence>AVSTLCTLCCSRNCKLVRLSDTHWSCQANTVNRLISNFPAVIQCLSDVDSIPASGLLEQLCEWPTVYCLFMFQSILSITEVLHKLLQKENLDLANTVDLKEAVCSSLKDMRTNKKAKEVYEKARALCVNNGIDIKETALQRRKQKRMDFVGDSVGGASKNVSTCDNFKMELFYPCLDRMLIELDQRFSSVKAELMMGIQACSPLSQNFLSFQELYTLAMHYKIELKPEETVIAKHYLTHIQENGNNLSMIDVYQQLDPVMFPNLKKVIQVALTIPVSSCSRERSFGALRRLHTWLRSTMEQDRPQHLAVLSIEKTALESVPEDAFIDHFFNRHNGKYTVMLPEQK</sequence>
<evidence type="ECO:0000313" key="3">
    <source>
        <dbReference type="Proteomes" id="UP000694393"/>
    </source>
</evidence>
<feature type="domain" description="HAT C-terminal dimerisation" evidence="1">
    <location>
        <begin position="261"/>
        <end position="313"/>
    </location>
</feature>
<accession>A0A8C8RBV3</accession>